<dbReference type="STRING" id="1073090.A0A1L9SWT4"/>
<accession>A0A1L9SWT4</accession>
<sequence length="352" mass="38583">MPPTPLLPSPMKDGRRVLGAKSVNACLSPAGPRNADRLLTGDSPIKRALFESSSPKKHLLSPCRIGEKRTIDQVEKSEVNKHSKPGSLQVRPSQCDDGLLQEGSSQGTIQNNRGNHAPNLDVSNPKPTPAPQFQSQPEPTESVIDSIHGYDAERYTRAVPEDPEARKSFIEEKATLLRKRIQTAMRHVRDHQFDRRLSDLEAHSRKIPRLTLPPTTPVRESVRKATTPPSAKTVTLESAAETQAVSPQIAATSGGLSSPPLSAGSGIQEPVKTPPPQSGIETALMQLSSPPATIMRRKQDKEESEQMMVEGRSHEEEPNNPDTPSHRVDALDALMRLRETADKHEKPETWAS</sequence>
<proteinExistence type="predicted"/>
<dbReference type="EMBL" id="KV878336">
    <property type="protein sequence ID" value="OJJ51629.1"/>
    <property type="molecule type" value="Genomic_DNA"/>
</dbReference>
<keyword evidence="3" id="KW-1185">Reference proteome</keyword>
<feature type="region of interest" description="Disordered" evidence="1">
    <location>
        <begin position="210"/>
        <end position="328"/>
    </location>
</feature>
<dbReference type="AlphaFoldDB" id="A0A1L9SWT4"/>
<reference evidence="3" key="1">
    <citation type="journal article" date="2017" name="Genome Biol.">
        <title>Comparative genomics reveals high biological diversity and specific adaptations in the industrially and medically important fungal genus Aspergillus.</title>
        <authorList>
            <person name="de Vries R.P."/>
            <person name="Riley R."/>
            <person name="Wiebenga A."/>
            <person name="Aguilar-Osorio G."/>
            <person name="Amillis S."/>
            <person name="Uchima C.A."/>
            <person name="Anderluh G."/>
            <person name="Asadollahi M."/>
            <person name="Askin M."/>
            <person name="Barry K."/>
            <person name="Battaglia E."/>
            <person name="Bayram O."/>
            <person name="Benocci T."/>
            <person name="Braus-Stromeyer S.A."/>
            <person name="Caldana C."/>
            <person name="Canovas D."/>
            <person name="Cerqueira G.C."/>
            <person name="Chen F."/>
            <person name="Chen W."/>
            <person name="Choi C."/>
            <person name="Clum A."/>
            <person name="Dos Santos R.A."/>
            <person name="Damasio A.R."/>
            <person name="Diallinas G."/>
            <person name="Emri T."/>
            <person name="Fekete E."/>
            <person name="Flipphi M."/>
            <person name="Freyberg S."/>
            <person name="Gallo A."/>
            <person name="Gournas C."/>
            <person name="Habgood R."/>
            <person name="Hainaut M."/>
            <person name="Harispe M.L."/>
            <person name="Henrissat B."/>
            <person name="Hilden K.S."/>
            <person name="Hope R."/>
            <person name="Hossain A."/>
            <person name="Karabika E."/>
            <person name="Karaffa L."/>
            <person name="Karanyi Z."/>
            <person name="Krasevec N."/>
            <person name="Kuo A."/>
            <person name="Kusch H."/>
            <person name="LaButti K."/>
            <person name="Lagendijk E.L."/>
            <person name="Lapidus A."/>
            <person name="Levasseur A."/>
            <person name="Lindquist E."/>
            <person name="Lipzen A."/>
            <person name="Logrieco A.F."/>
            <person name="MacCabe A."/>
            <person name="Maekelae M.R."/>
            <person name="Malavazi I."/>
            <person name="Melin P."/>
            <person name="Meyer V."/>
            <person name="Mielnichuk N."/>
            <person name="Miskei M."/>
            <person name="Molnar A.P."/>
            <person name="Mule G."/>
            <person name="Ngan C.Y."/>
            <person name="Orejas M."/>
            <person name="Orosz E."/>
            <person name="Ouedraogo J.P."/>
            <person name="Overkamp K.M."/>
            <person name="Park H.-S."/>
            <person name="Perrone G."/>
            <person name="Piumi F."/>
            <person name="Punt P.J."/>
            <person name="Ram A.F."/>
            <person name="Ramon A."/>
            <person name="Rauscher S."/>
            <person name="Record E."/>
            <person name="Riano-Pachon D.M."/>
            <person name="Robert V."/>
            <person name="Roehrig J."/>
            <person name="Ruller R."/>
            <person name="Salamov A."/>
            <person name="Salih N.S."/>
            <person name="Samson R.A."/>
            <person name="Sandor E."/>
            <person name="Sanguinetti M."/>
            <person name="Schuetze T."/>
            <person name="Sepcic K."/>
            <person name="Shelest E."/>
            <person name="Sherlock G."/>
            <person name="Sophianopoulou V."/>
            <person name="Squina F.M."/>
            <person name="Sun H."/>
            <person name="Susca A."/>
            <person name="Todd R.B."/>
            <person name="Tsang A."/>
            <person name="Unkles S.E."/>
            <person name="van de Wiele N."/>
            <person name="van Rossen-Uffink D."/>
            <person name="Oliveira J.V."/>
            <person name="Vesth T.C."/>
            <person name="Visser J."/>
            <person name="Yu J.-H."/>
            <person name="Zhou M."/>
            <person name="Andersen M.R."/>
            <person name="Archer D.B."/>
            <person name="Baker S.E."/>
            <person name="Benoit I."/>
            <person name="Brakhage A.A."/>
            <person name="Braus G.H."/>
            <person name="Fischer R."/>
            <person name="Frisvad J.C."/>
            <person name="Goldman G.H."/>
            <person name="Houbraken J."/>
            <person name="Oakley B."/>
            <person name="Pocsi I."/>
            <person name="Scazzocchio C."/>
            <person name="Seiboth B."/>
            <person name="vanKuyk P.A."/>
            <person name="Wortman J."/>
            <person name="Dyer P.S."/>
            <person name="Grigoriev I.V."/>
        </authorList>
    </citation>
    <scope>NUCLEOTIDE SEQUENCE [LARGE SCALE GENOMIC DNA]</scope>
    <source>
        <strain evidence="3">CBS 506.65</strain>
    </source>
</reference>
<feature type="compositionally biased region" description="Low complexity" evidence="1">
    <location>
        <begin position="253"/>
        <end position="266"/>
    </location>
</feature>
<feature type="compositionally biased region" description="Polar residues" evidence="1">
    <location>
        <begin position="102"/>
        <end position="114"/>
    </location>
</feature>
<dbReference type="Proteomes" id="UP000184188">
    <property type="component" value="Unassembled WGS sequence"/>
</dbReference>
<feature type="compositionally biased region" description="Polar residues" evidence="1">
    <location>
        <begin position="227"/>
        <end position="251"/>
    </location>
</feature>
<dbReference type="OrthoDB" id="5345625at2759"/>
<organism evidence="2 3">
    <name type="scientific">Penicilliopsis zonata CBS 506.65</name>
    <dbReference type="NCBI Taxonomy" id="1073090"/>
    <lineage>
        <taxon>Eukaryota</taxon>
        <taxon>Fungi</taxon>
        <taxon>Dikarya</taxon>
        <taxon>Ascomycota</taxon>
        <taxon>Pezizomycotina</taxon>
        <taxon>Eurotiomycetes</taxon>
        <taxon>Eurotiomycetidae</taxon>
        <taxon>Eurotiales</taxon>
        <taxon>Aspergillaceae</taxon>
        <taxon>Penicilliopsis</taxon>
    </lineage>
</organism>
<evidence type="ECO:0000256" key="1">
    <source>
        <dbReference type="SAM" id="MobiDB-lite"/>
    </source>
</evidence>
<evidence type="ECO:0000313" key="3">
    <source>
        <dbReference type="Proteomes" id="UP000184188"/>
    </source>
</evidence>
<dbReference type="VEuPathDB" id="FungiDB:ASPZODRAFT_127742"/>
<feature type="compositionally biased region" description="Basic and acidic residues" evidence="1">
    <location>
        <begin position="71"/>
        <end position="81"/>
    </location>
</feature>
<name>A0A1L9SWT4_9EURO</name>
<feature type="region of interest" description="Disordered" evidence="1">
    <location>
        <begin position="71"/>
        <end position="141"/>
    </location>
</feature>
<gene>
    <name evidence="2" type="ORF">ASPZODRAFT_127742</name>
</gene>
<protein>
    <submittedName>
        <fullName evidence="2">Uncharacterized protein</fullName>
    </submittedName>
</protein>
<dbReference type="RefSeq" id="XP_022586139.1">
    <property type="nucleotide sequence ID" value="XM_022721831.1"/>
</dbReference>
<dbReference type="GeneID" id="34608296"/>
<evidence type="ECO:0000313" key="2">
    <source>
        <dbReference type="EMBL" id="OJJ51629.1"/>
    </source>
</evidence>